<evidence type="ECO:0000256" key="3">
    <source>
        <dbReference type="ARBA" id="ARBA00022833"/>
    </source>
</evidence>
<dbReference type="Gene3D" id="6.10.140.2220">
    <property type="match status" value="1"/>
</dbReference>
<evidence type="ECO:0000256" key="1">
    <source>
        <dbReference type="ARBA" id="ARBA00022723"/>
    </source>
</evidence>
<keyword evidence="8" id="KW-1185">Reference proteome</keyword>
<evidence type="ECO:0000313" key="8">
    <source>
        <dbReference type="Proteomes" id="UP001341245"/>
    </source>
</evidence>
<evidence type="ECO:0000256" key="2">
    <source>
        <dbReference type="ARBA" id="ARBA00022771"/>
    </source>
</evidence>
<protein>
    <recommendedName>
        <fullName evidence="6">MYND-type domain-containing protein</fullName>
    </recommendedName>
</protein>
<feature type="compositionally biased region" description="Polar residues" evidence="5">
    <location>
        <begin position="25"/>
        <end position="43"/>
    </location>
</feature>
<evidence type="ECO:0000259" key="6">
    <source>
        <dbReference type="PROSITE" id="PS50865"/>
    </source>
</evidence>
<dbReference type="InterPro" id="IPR002893">
    <property type="entry name" value="Znf_MYND"/>
</dbReference>
<dbReference type="Pfam" id="PF01753">
    <property type="entry name" value="zf-MYND"/>
    <property type="match status" value="1"/>
</dbReference>
<feature type="compositionally biased region" description="Pro residues" evidence="5">
    <location>
        <begin position="1"/>
        <end position="10"/>
    </location>
</feature>
<accession>A0ABR0TCW1</accession>
<evidence type="ECO:0000256" key="5">
    <source>
        <dbReference type="SAM" id="MobiDB-lite"/>
    </source>
</evidence>
<keyword evidence="3" id="KW-0862">Zinc</keyword>
<gene>
    <name evidence="7" type="ORF">QM012_001921</name>
</gene>
<name>A0ABR0TCW1_AURPU</name>
<evidence type="ECO:0000313" key="7">
    <source>
        <dbReference type="EMBL" id="KAK6002283.1"/>
    </source>
</evidence>
<dbReference type="SUPFAM" id="SSF144232">
    <property type="entry name" value="HIT/MYND zinc finger-like"/>
    <property type="match status" value="1"/>
</dbReference>
<dbReference type="EMBL" id="JASGXD010000012">
    <property type="protein sequence ID" value="KAK6002283.1"/>
    <property type="molecule type" value="Genomic_DNA"/>
</dbReference>
<comment type="caution">
    <text evidence="7">The sequence shown here is derived from an EMBL/GenBank/DDBJ whole genome shotgun (WGS) entry which is preliminary data.</text>
</comment>
<sequence length="509" mass="57578">MAAVEQPPPEQDTVVQPDRTPPTTSPFQTAITSGLSNLEISTGESHDLRNVQPSTGRSEDLSKTDQSVNEIEQTNQCAKCGTMTAKAGCAGCHQAPDTDGSPHISVRYCNKECQKAHWPAHRSECKNLQTRKALFRAAWLLQKIWYTVRRESFDNCVVKAEEVKGELLIYEGNYKSESTKRYNGFYRKFPDNVFKNKQDAETCLILLCCAESLSHMYMVTSWLLNDICAEIKETTVKVIKAPRRSRYVSQEWGGNFLHEVLQVRLHSGERYAIDLTGAQYGWFDKPVTEWDEFSSSCVEVVRTTPTCVAPKGRLGFNARSILMLAFSDPWDNRTDGQRAIPMFNECLRRQFNKEFIEQVISQHARGLDVLKLSSSAFETVKKDILLRAQQITYNTAEKIDAIWGLIQNYAQLCNNTMRENPNVDAPLILKQALIRLAAFFNGEWARDALTGRLTSISYKRFLEDKDYSKRVLSGVLPQQKLWGDLTLEPGLIHLGPETIAALKKSNGCI</sequence>
<keyword evidence="2 4" id="KW-0863">Zinc-finger</keyword>
<feature type="region of interest" description="Disordered" evidence="5">
    <location>
        <begin position="1"/>
        <end position="66"/>
    </location>
</feature>
<proteinExistence type="predicted"/>
<evidence type="ECO:0000256" key="4">
    <source>
        <dbReference type="PROSITE-ProRule" id="PRU00134"/>
    </source>
</evidence>
<organism evidence="7 8">
    <name type="scientific">Aureobasidium pullulans</name>
    <name type="common">Black yeast</name>
    <name type="synonym">Pullularia pullulans</name>
    <dbReference type="NCBI Taxonomy" id="5580"/>
    <lineage>
        <taxon>Eukaryota</taxon>
        <taxon>Fungi</taxon>
        <taxon>Dikarya</taxon>
        <taxon>Ascomycota</taxon>
        <taxon>Pezizomycotina</taxon>
        <taxon>Dothideomycetes</taxon>
        <taxon>Dothideomycetidae</taxon>
        <taxon>Dothideales</taxon>
        <taxon>Saccotheciaceae</taxon>
        <taxon>Aureobasidium</taxon>
    </lineage>
</organism>
<reference evidence="7 8" key="1">
    <citation type="submission" date="2023-11" db="EMBL/GenBank/DDBJ databases">
        <title>Draft genome sequence and annotation of the polyextremotolerant black yeast-like fungus Aureobasidium pullulans NRRL 62042.</title>
        <authorList>
            <person name="Dielentheis-Frenken M.R.E."/>
            <person name="Wibberg D."/>
            <person name="Blank L.M."/>
            <person name="Tiso T."/>
        </authorList>
    </citation>
    <scope>NUCLEOTIDE SEQUENCE [LARGE SCALE GENOMIC DNA]</scope>
    <source>
        <strain evidence="7 8">NRRL 62042</strain>
    </source>
</reference>
<dbReference type="Proteomes" id="UP001341245">
    <property type="component" value="Unassembled WGS sequence"/>
</dbReference>
<dbReference type="PROSITE" id="PS50865">
    <property type="entry name" value="ZF_MYND_2"/>
    <property type="match status" value="1"/>
</dbReference>
<feature type="domain" description="MYND-type" evidence="6">
    <location>
        <begin position="77"/>
        <end position="125"/>
    </location>
</feature>
<keyword evidence="1" id="KW-0479">Metal-binding</keyword>